<keyword evidence="3" id="KW-0863">Zinc-finger</keyword>
<evidence type="ECO:0000256" key="5">
    <source>
        <dbReference type="PROSITE-ProRule" id="PRU00510"/>
    </source>
</evidence>
<evidence type="ECO:0000256" key="2">
    <source>
        <dbReference type="ARBA" id="ARBA00022723"/>
    </source>
</evidence>
<feature type="compositionally biased region" description="Basic and acidic residues" evidence="6">
    <location>
        <begin position="40"/>
        <end position="54"/>
    </location>
</feature>
<evidence type="ECO:0000313" key="10">
    <source>
        <dbReference type="Proteomes" id="UP000636949"/>
    </source>
</evidence>
<dbReference type="NCBIfam" id="TIGR02420">
    <property type="entry name" value="dksA"/>
    <property type="match status" value="1"/>
</dbReference>
<dbReference type="SUPFAM" id="SSF57716">
    <property type="entry name" value="Glucocorticoid receptor-like (DNA-binding domain)"/>
    <property type="match status" value="1"/>
</dbReference>
<dbReference type="PANTHER" id="PTHR33823:SF2">
    <property type="entry name" value="RNA POLYMERASE-BINDING TRANSCRIPTION FACTOR DKSA"/>
    <property type="match status" value="1"/>
</dbReference>
<dbReference type="InterPro" id="IPR048489">
    <property type="entry name" value="DksA_N"/>
</dbReference>
<dbReference type="EMBL" id="BMJS01000002">
    <property type="protein sequence ID" value="GGF89729.1"/>
    <property type="molecule type" value="Genomic_DNA"/>
</dbReference>
<dbReference type="InterPro" id="IPR020458">
    <property type="entry name" value="Znf_DskA_TraR_CS"/>
</dbReference>
<evidence type="ECO:0000256" key="1">
    <source>
        <dbReference type="ARBA" id="ARBA00022490"/>
    </source>
</evidence>
<evidence type="ECO:0000259" key="7">
    <source>
        <dbReference type="Pfam" id="PF01258"/>
    </source>
</evidence>
<dbReference type="Pfam" id="PF21157">
    <property type="entry name" value="DksA_N"/>
    <property type="match status" value="1"/>
</dbReference>
<evidence type="ECO:0000256" key="4">
    <source>
        <dbReference type="ARBA" id="ARBA00022833"/>
    </source>
</evidence>
<feature type="zinc finger region" description="dksA C4-type" evidence="5">
    <location>
        <begin position="97"/>
        <end position="121"/>
    </location>
</feature>
<comment type="caution">
    <text evidence="9">The sequence shown here is derived from an EMBL/GenBank/DDBJ whole genome shotgun (WGS) entry which is preliminary data.</text>
</comment>
<dbReference type="InterPro" id="IPR000962">
    <property type="entry name" value="Znf_DskA_TraR"/>
</dbReference>
<keyword evidence="2" id="KW-0479">Metal-binding</keyword>
<organism evidence="9 10">
    <name type="scientific">Cysteiniphilum litorale</name>
    <dbReference type="NCBI Taxonomy" id="2056700"/>
    <lineage>
        <taxon>Bacteria</taxon>
        <taxon>Pseudomonadati</taxon>
        <taxon>Pseudomonadota</taxon>
        <taxon>Gammaproteobacteria</taxon>
        <taxon>Thiotrichales</taxon>
        <taxon>Fastidiosibacteraceae</taxon>
        <taxon>Cysteiniphilum</taxon>
    </lineage>
</organism>
<dbReference type="PROSITE" id="PS51128">
    <property type="entry name" value="ZF_DKSA_2"/>
    <property type="match status" value="1"/>
</dbReference>
<reference evidence="9" key="2">
    <citation type="submission" date="2020-09" db="EMBL/GenBank/DDBJ databases">
        <authorList>
            <person name="Sun Q."/>
            <person name="Zhou Y."/>
        </authorList>
    </citation>
    <scope>NUCLEOTIDE SEQUENCE</scope>
    <source>
        <strain evidence="9">CGMCC 1.15758</strain>
    </source>
</reference>
<sequence length="137" mass="15767">MLTEKELLNMPEDAYMNEEQLAFFKELLLQQKQELSEAIDDAKKSLAESERNTDLNDVATSQEMQQLYLRTVDRQSKLLRKVNESLKHIENGEYGYCELTGEPIGVQRLLARPTATLSVQAKEIQEHQERTQGIIKA</sequence>
<dbReference type="Pfam" id="PF01258">
    <property type="entry name" value="zf-dskA_traR"/>
    <property type="match status" value="1"/>
</dbReference>
<dbReference type="InterPro" id="IPR012784">
    <property type="entry name" value="DksA_RNA_pol-bd"/>
</dbReference>
<reference evidence="9" key="1">
    <citation type="journal article" date="2014" name="Int. J. Syst. Evol. Microbiol.">
        <title>Complete genome sequence of Corynebacterium casei LMG S-19264T (=DSM 44701T), isolated from a smear-ripened cheese.</title>
        <authorList>
            <consortium name="US DOE Joint Genome Institute (JGI-PGF)"/>
            <person name="Walter F."/>
            <person name="Albersmeier A."/>
            <person name="Kalinowski J."/>
            <person name="Ruckert C."/>
        </authorList>
    </citation>
    <scope>NUCLEOTIDE SEQUENCE</scope>
    <source>
        <strain evidence="9">CGMCC 1.15758</strain>
    </source>
</reference>
<accession>A0A8J3E807</accession>
<dbReference type="Gene3D" id="1.20.120.910">
    <property type="entry name" value="DksA, coiled-coil domain"/>
    <property type="match status" value="1"/>
</dbReference>
<protein>
    <submittedName>
        <fullName evidence="9">RNA polymerase-binding transcription factor DksA</fullName>
    </submittedName>
</protein>
<feature type="domain" description="DnaK suppressor protein DksA N-terminal" evidence="8">
    <location>
        <begin position="20"/>
        <end position="89"/>
    </location>
</feature>
<feature type="domain" description="Zinc finger DksA/TraR C4-type" evidence="7">
    <location>
        <begin position="92"/>
        <end position="127"/>
    </location>
</feature>
<dbReference type="SUPFAM" id="SSF109635">
    <property type="entry name" value="DnaK suppressor protein DksA, alpha-hairpin domain"/>
    <property type="match status" value="1"/>
</dbReference>
<feature type="region of interest" description="Disordered" evidence="6">
    <location>
        <begin position="39"/>
        <end position="59"/>
    </location>
</feature>
<evidence type="ECO:0000256" key="3">
    <source>
        <dbReference type="ARBA" id="ARBA00022771"/>
    </source>
</evidence>
<dbReference type="RefSeq" id="WP_117001483.1">
    <property type="nucleotide sequence ID" value="NZ_BMJS01000002.1"/>
</dbReference>
<dbReference type="PANTHER" id="PTHR33823">
    <property type="entry name" value="RNA POLYMERASE-BINDING TRANSCRIPTION FACTOR DKSA-RELATED"/>
    <property type="match status" value="1"/>
</dbReference>
<proteinExistence type="predicted"/>
<dbReference type="AlphaFoldDB" id="A0A8J3E807"/>
<evidence type="ECO:0000313" key="9">
    <source>
        <dbReference type="EMBL" id="GGF89729.1"/>
    </source>
</evidence>
<keyword evidence="10" id="KW-1185">Reference proteome</keyword>
<evidence type="ECO:0000256" key="6">
    <source>
        <dbReference type="SAM" id="MobiDB-lite"/>
    </source>
</evidence>
<dbReference type="Proteomes" id="UP000636949">
    <property type="component" value="Unassembled WGS sequence"/>
</dbReference>
<evidence type="ECO:0000259" key="8">
    <source>
        <dbReference type="Pfam" id="PF21157"/>
    </source>
</evidence>
<dbReference type="OrthoDB" id="9803742at2"/>
<dbReference type="PROSITE" id="PS01102">
    <property type="entry name" value="ZF_DKSA_1"/>
    <property type="match status" value="1"/>
</dbReference>
<keyword evidence="4" id="KW-0862">Zinc</keyword>
<keyword evidence="1" id="KW-0963">Cytoplasm</keyword>
<dbReference type="InterPro" id="IPR037187">
    <property type="entry name" value="DnaK_N"/>
</dbReference>
<dbReference type="GO" id="GO:0008270">
    <property type="term" value="F:zinc ion binding"/>
    <property type="evidence" value="ECO:0007669"/>
    <property type="project" value="UniProtKB-KW"/>
</dbReference>
<gene>
    <name evidence="9" type="primary">dksA</name>
    <name evidence="9" type="ORF">GCM10010995_03840</name>
</gene>
<name>A0A8J3E807_9GAMM</name>